<dbReference type="PANTHER" id="PTHR12049:SF7">
    <property type="entry name" value="PROTEIN ARGININE METHYLTRANSFERASE NDUFAF7, MITOCHONDRIAL"/>
    <property type="match status" value="1"/>
</dbReference>
<dbReference type="InterPro" id="IPR003788">
    <property type="entry name" value="NDUFAF7"/>
</dbReference>
<reference evidence="10 11" key="1">
    <citation type="journal article" date="2022" name="Nat. Ecol. Evol.">
        <title>A masculinizing supergene underlies an exaggerated male reproductive morph in a spider.</title>
        <authorList>
            <person name="Hendrickx F."/>
            <person name="De Corte Z."/>
            <person name="Sonet G."/>
            <person name="Van Belleghem S.M."/>
            <person name="Kostlbacher S."/>
            <person name="Vangestel C."/>
        </authorList>
    </citation>
    <scope>NUCLEOTIDE SEQUENCE [LARGE SCALE GENOMIC DNA]</scope>
    <source>
        <strain evidence="10">W744_W776</strain>
    </source>
</reference>
<dbReference type="FunFam" id="3.40.50.12710:FF:000001">
    <property type="entry name" value="Protein arginine methyltransferase NDUFAF7"/>
    <property type="match status" value="1"/>
</dbReference>
<evidence type="ECO:0000256" key="2">
    <source>
        <dbReference type="ARBA" id="ARBA00005891"/>
    </source>
</evidence>
<evidence type="ECO:0000256" key="7">
    <source>
        <dbReference type="ARBA" id="ARBA00048612"/>
    </source>
</evidence>
<evidence type="ECO:0000256" key="6">
    <source>
        <dbReference type="ARBA" id="ARBA00023128"/>
    </source>
</evidence>
<keyword evidence="5" id="KW-0809">Transit peptide</keyword>
<dbReference type="AlphaFoldDB" id="A0AAV6VB24"/>
<dbReference type="SUPFAM" id="SSF53335">
    <property type="entry name" value="S-adenosyl-L-methionine-dependent methyltransferases"/>
    <property type="match status" value="1"/>
</dbReference>
<dbReference type="GO" id="GO:0035243">
    <property type="term" value="F:protein-arginine omega-N symmetric methyltransferase activity"/>
    <property type="evidence" value="ECO:0007669"/>
    <property type="project" value="UniProtKB-EC"/>
</dbReference>
<keyword evidence="4 9" id="KW-0808">Transferase</keyword>
<dbReference type="EMBL" id="JAFNEN010000114">
    <property type="protein sequence ID" value="KAG8193829.1"/>
    <property type="molecule type" value="Genomic_DNA"/>
</dbReference>
<evidence type="ECO:0000256" key="4">
    <source>
        <dbReference type="ARBA" id="ARBA00022679"/>
    </source>
</evidence>
<comment type="catalytic activity">
    <reaction evidence="7 9">
        <text>L-arginyl-[protein] + 2 S-adenosyl-L-methionine = N(omega),N(omega)'-dimethyl-L-arginyl-[protein] + 2 S-adenosyl-L-homocysteine + 2 H(+)</text>
        <dbReference type="Rhea" id="RHEA:48108"/>
        <dbReference type="Rhea" id="RHEA-COMP:10532"/>
        <dbReference type="Rhea" id="RHEA-COMP:11992"/>
        <dbReference type="ChEBI" id="CHEBI:15378"/>
        <dbReference type="ChEBI" id="CHEBI:29965"/>
        <dbReference type="ChEBI" id="CHEBI:57856"/>
        <dbReference type="ChEBI" id="CHEBI:59789"/>
        <dbReference type="ChEBI" id="CHEBI:88221"/>
        <dbReference type="EC" id="2.1.1.320"/>
    </reaction>
</comment>
<dbReference type="GO" id="GO:0005739">
    <property type="term" value="C:mitochondrion"/>
    <property type="evidence" value="ECO:0007669"/>
    <property type="project" value="UniProtKB-SubCell"/>
</dbReference>
<dbReference type="Gene3D" id="3.40.50.12710">
    <property type="match status" value="1"/>
</dbReference>
<accession>A0AAV6VB24</accession>
<evidence type="ECO:0000256" key="5">
    <source>
        <dbReference type="ARBA" id="ARBA00022946"/>
    </source>
</evidence>
<evidence type="ECO:0000256" key="1">
    <source>
        <dbReference type="ARBA" id="ARBA00004173"/>
    </source>
</evidence>
<dbReference type="GO" id="GO:0032981">
    <property type="term" value="P:mitochondrial respiratory chain complex I assembly"/>
    <property type="evidence" value="ECO:0007669"/>
    <property type="project" value="UniProtKB-ARBA"/>
</dbReference>
<dbReference type="Proteomes" id="UP000827092">
    <property type="component" value="Unassembled WGS sequence"/>
</dbReference>
<dbReference type="GO" id="GO:0032259">
    <property type="term" value="P:methylation"/>
    <property type="evidence" value="ECO:0007669"/>
    <property type="project" value="UniProtKB-KW"/>
</dbReference>
<evidence type="ECO:0000313" key="10">
    <source>
        <dbReference type="EMBL" id="KAG8193829.1"/>
    </source>
</evidence>
<name>A0AAV6VB24_9ARAC</name>
<dbReference type="EC" id="2.1.1.320" evidence="9"/>
<comment type="subcellular location">
    <subcellularLocation>
        <location evidence="1 9">Mitochondrion</location>
    </subcellularLocation>
</comment>
<evidence type="ECO:0000256" key="8">
    <source>
        <dbReference type="ARBA" id="ARBA00054758"/>
    </source>
</evidence>
<gene>
    <name evidence="10" type="ORF">JTE90_029563</name>
</gene>
<protein>
    <recommendedName>
        <fullName evidence="9">Protein arginine methyltransferase NDUFAF7</fullName>
        <ecNumber evidence="9">2.1.1.320</ecNumber>
    </recommendedName>
</protein>
<dbReference type="Pfam" id="PF02636">
    <property type="entry name" value="Methyltransf_28"/>
    <property type="match status" value="1"/>
</dbReference>
<keyword evidence="6 9" id="KW-0496">Mitochondrion</keyword>
<evidence type="ECO:0000256" key="3">
    <source>
        <dbReference type="ARBA" id="ARBA00022603"/>
    </source>
</evidence>
<comment type="function">
    <text evidence="8">Arginine methyltransferase involved in the assembly or stability of mitochondrial NADH:ubiquinone oxidoreductase complex (complex I). Acts by mediating symmetric dimethylation of 'Arg-118' of NDUFS2 after it assembles into the complex I, stabilizing the early intermediate complex.</text>
</comment>
<organism evidence="10 11">
    <name type="scientific">Oedothorax gibbosus</name>
    <dbReference type="NCBI Taxonomy" id="931172"/>
    <lineage>
        <taxon>Eukaryota</taxon>
        <taxon>Metazoa</taxon>
        <taxon>Ecdysozoa</taxon>
        <taxon>Arthropoda</taxon>
        <taxon>Chelicerata</taxon>
        <taxon>Arachnida</taxon>
        <taxon>Araneae</taxon>
        <taxon>Araneomorphae</taxon>
        <taxon>Entelegynae</taxon>
        <taxon>Araneoidea</taxon>
        <taxon>Linyphiidae</taxon>
        <taxon>Erigoninae</taxon>
        <taxon>Oedothorax</taxon>
    </lineage>
</organism>
<keyword evidence="11" id="KW-1185">Reference proteome</keyword>
<comment type="caution">
    <text evidence="10">The sequence shown here is derived from an EMBL/GenBank/DDBJ whole genome shotgun (WGS) entry which is preliminary data.</text>
</comment>
<comment type="similarity">
    <text evidence="2 9">Belongs to the NDUFAF7 family.</text>
</comment>
<evidence type="ECO:0000256" key="9">
    <source>
        <dbReference type="RuleBase" id="RU364114"/>
    </source>
</evidence>
<evidence type="ECO:0000313" key="11">
    <source>
        <dbReference type="Proteomes" id="UP000827092"/>
    </source>
</evidence>
<dbReference type="InterPro" id="IPR038375">
    <property type="entry name" value="NDUFAF7_sf"/>
</dbReference>
<proteinExistence type="inferred from homology"/>
<dbReference type="PANTHER" id="PTHR12049">
    <property type="entry name" value="PROTEIN ARGININE METHYLTRANSFERASE NDUFAF7, MITOCHONDRIAL"/>
    <property type="match status" value="1"/>
</dbReference>
<sequence length="439" mass="50119">MKNEFTLCVKRFFQINRTLKMSKLTTAILPNLRRNLLKINHLSNRSNGSYYSQISNNAAKENKILDYLRAKIEATGPISVADYMKEALISPCSGYYMSRDVFGTSGDFITSPEISQIFGELIGIWYFNEWSRIGQPQPLQLVEFGPGRGTLTDDILRVFSKLTSPSQYKLSVHFIEVSPHLRQVQMSRLCPENLNESSYDKSFITKYGFPITWHPHLTTVPEAFSLYLAHEFFDAMPIHKFQKTQDGWREILIDFKDNELRYIISRNPTAASKVLIDEKEERDHIEVSPESGILLESILKRIEEDGGIALIADYGHMGTKTDTFRAFKEHKLHDPLKNPGEVDLTADVDFKYFSELAKNKAVVVGPVSQASFLKNMGADIRLEKLMQFADAANQKSLKTGYEMLTSPDQMGERFKFLALYPTILEDFLTKYPPAGFDQT</sequence>
<dbReference type="InterPro" id="IPR029063">
    <property type="entry name" value="SAM-dependent_MTases_sf"/>
</dbReference>
<keyword evidence="3 9" id="KW-0489">Methyltransferase</keyword>